<sequence>MTTEINDEEQLLLTFRLPQDRLPGSDLISKFILKENKIVDLITQAILDVPSGTYTAVAPTEWSDGTRSDVVYIPRLSINKSLPPFLIEVQRIVGESFMQRVIHYCIHINRAFDRKPIVLIFATDSICPNSLLEQFKPSPDKPWLNTCSAHYFWAKDCFVVTKQTLNVTDETSMEPLLALAQFFIEQ</sequence>
<dbReference type="EMBL" id="KV921931">
    <property type="protein sequence ID" value="ORE06063.1"/>
    <property type="molecule type" value="Genomic_DNA"/>
</dbReference>
<organism evidence="1">
    <name type="scientific">Rhizopus microsporus var. microsporus</name>
    <dbReference type="NCBI Taxonomy" id="86635"/>
    <lineage>
        <taxon>Eukaryota</taxon>
        <taxon>Fungi</taxon>
        <taxon>Fungi incertae sedis</taxon>
        <taxon>Mucoromycota</taxon>
        <taxon>Mucoromycotina</taxon>
        <taxon>Mucoromycetes</taxon>
        <taxon>Mucorales</taxon>
        <taxon>Mucorineae</taxon>
        <taxon>Rhizopodaceae</taxon>
        <taxon>Rhizopus</taxon>
    </lineage>
</organism>
<protein>
    <submittedName>
        <fullName evidence="1">Uncharacterized protein</fullName>
    </submittedName>
</protein>
<reference evidence="1" key="1">
    <citation type="journal article" date="2016" name="Proc. Natl. Acad. Sci. U.S.A.">
        <title>Lipid metabolic changes in an early divergent fungus govern the establishment of a mutualistic symbiosis with endobacteria.</title>
        <authorList>
            <person name="Lastovetsky O.A."/>
            <person name="Gaspar M.L."/>
            <person name="Mondo S.J."/>
            <person name="LaButti K.M."/>
            <person name="Sandor L."/>
            <person name="Grigoriev I.V."/>
            <person name="Henry S.A."/>
            <person name="Pawlowska T.E."/>
        </authorList>
    </citation>
    <scope>NUCLEOTIDE SEQUENCE [LARGE SCALE GENOMIC DNA]</scope>
    <source>
        <strain evidence="1">ATCC 52814</strain>
    </source>
</reference>
<accession>A0A1X0R1Z5</accession>
<evidence type="ECO:0000313" key="1">
    <source>
        <dbReference type="EMBL" id="ORE06063.1"/>
    </source>
</evidence>
<dbReference type="VEuPathDB" id="FungiDB:BCV72DRAFT_305911"/>
<dbReference type="OrthoDB" id="2233065at2759"/>
<dbReference type="AlphaFoldDB" id="A0A1X0R1Z5"/>
<name>A0A1X0R1Z5_RHIZD</name>
<proteinExistence type="predicted"/>
<gene>
    <name evidence="1" type="ORF">BCV72DRAFT_305911</name>
</gene>
<dbReference type="Proteomes" id="UP000242414">
    <property type="component" value="Unassembled WGS sequence"/>
</dbReference>